<evidence type="ECO:0000313" key="5">
    <source>
        <dbReference type="RefSeq" id="XP_026274727.1"/>
    </source>
</evidence>
<dbReference type="PROSITE" id="PS51257">
    <property type="entry name" value="PROKAR_LIPOPROTEIN"/>
    <property type="match status" value="1"/>
</dbReference>
<gene>
    <name evidence="5" type="primary">LOC113203967</name>
</gene>
<organism evidence="4 5">
    <name type="scientific">Frankliniella occidentalis</name>
    <name type="common">Western flower thrips</name>
    <name type="synonym">Euthrips occidentalis</name>
    <dbReference type="NCBI Taxonomy" id="133901"/>
    <lineage>
        <taxon>Eukaryota</taxon>
        <taxon>Metazoa</taxon>
        <taxon>Ecdysozoa</taxon>
        <taxon>Arthropoda</taxon>
        <taxon>Hexapoda</taxon>
        <taxon>Insecta</taxon>
        <taxon>Pterygota</taxon>
        <taxon>Neoptera</taxon>
        <taxon>Paraneoptera</taxon>
        <taxon>Thysanoptera</taxon>
        <taxon>Terebrantia</taxon>
        <taxon>Thripoidea</taxon>
        <taxon>Thripidae</taxon>
        <taxon>Frankliniella</taxon>
    </lineage>
</organism>
<reference evidence="5" key="1">
    <citation type="submission" date="2025-08" db="UniProtKB">
        <authorList>
            <consortium name="RefSeq"/>
        </authorList>
    </citation>
    <scope>IDENTIFICATION</scope>
    <source>
        <tissue evidence="5">Whole organism</tissue>
    </source>
</reference>
<dbReference type="PANTHER" id="PTHR31993">
    <property type="entry name" value="UBA-LIKE DOMAIN-CONTAINING PROTEIN 2"/>
    <property type="match status" value="1"/>
</dbReference>
<name>A0A6J1S107_FRAOC</name>
<evidence type="ECO:0000259" key="3">
    <source>
        <dbReference type="Pfam" id="PF22566"/>
    </source>
</evidence>
<dbReference type="Pfam" id="PF22566">
    <property type="entry name" value="UBA_8"/>
    <property type="match status" value="1"/>
</dbReference>
<dbReference type="CDD" id="cd14343">
    <property type="entry name" value="UBA_F100B_like"/>
    <property type="match status" value="1"/>
</dbReference>
<dbReference type="Gene3D" id="1.10.8.10">
    <property type="entry name" value="DNA helicase RuvA subunit, C-terminal domain"/>
    <property type="match status" value="1"/>
</dbReference>
<keyword evidence="4" id="KW-1185">Reference proteome</keyword>
<feature type="compositionally biased region" description="Low complexity" evidence="2">
    <location>
        <begin position="104"/>
        <end position="119"/>
    </location>
</feature>
<dbReference type="SUPFAM" id="SSF46934">
    <property type="entry name" value="UBA-like"/>
    <property type="match status" value="1"/>
</dbReference>
<dbReference type="Proteomes" id="UP000504606">
    <property type="component" value="Unplaced"/>
</dbReference>
<dbReference type="OrthoDB" id="6093553at2759"/>
<protein>
    <submittedName>
        <fullName evidence="5">UBA-like domain-containing protein 2</fullName>
    </submittedName>
</protein>
<sequence length="137" mass="14855">MDSLREQVMINQFVLAAGCAKEQAKQLLQAAHWQFETALSIFFEEATVPPCSANPAAHFGQICTPCNTPATPPNFPDTLLAFSRMNAGEKLGSSPSGVNFSTSPKQQPPQMQAQPNQPQVFRSQQATHTGVGIDLQR</sequence>
<feature type="compositionally biased region" description="Polar residues" evidence="2">
    <location>
        <begin position="93"/>
        <end position="103"/>
    </location>
</feature>
<dbReference type="RefSeq" id="XP_026274727.1">
    <property type="nucleotide sequence ID" value="XM_026418942.2"/>
</dbReference>
<dbReference type="KEGG" id="foc:113203967"/>
<evidence type="ECO:0000256" key="1">
    <source>
        <dbReference type="ARBA" id="ARBA00006090"/>
    </source>
</evidence>
<evidence type="ECO:0000256" key="2">
    <source>
        <dbReference type="SAM" id="MobiDB-lite"/>
    </source>
</evidence>
<proteinExistence type="inferred from homology"/>
<feature type="domain" description="UBA-like" evidence="3">
    <location>
        <begin position="5"/>
        <end position="48"/>
    </location>
</feature>
<dbReference type="InterPro" id="IPR039310">
    <property type="entry name" value="UBALD1/2"/>
</dbReference>
<dbReference type="GeneID" id="113203967"/>
<dbReference type="InterPro" id="IPR054109">
    <property type="entry name" value="UBA_8"/>
</dbReference>
<dbReference type="PANTHER" id="PTHR31993:SF4">
    <property type="entry name" value="UBA-LIKE DOMAIN-CONTAINING PROTEIN"/>
    <property type="match status" value="1"/>
</dbReference>
<dbReference type="InterPro" id="IPR009060">
    <property type="entry name" value="UBA-like_sf"/>
</dbReference>
<evidence type="ECO:0000313" key="4">
    <source>
        <dbReference type="Proteomes" id="UP000504606"/>
    </source>
</evidence>
<comment type="similarity">
    <text evidence="1">Belongs to the UBALD family.</text>
</comment>
<feature type="region of interest" description="Disordered" evidence="2">
    <location>
        <begin position="86"/>
        <end position="137"/>
    </location>
</feature>
<dbReference type="AlphaFoldDB" id="A0A6J1S107"/>
<accession>A0A6J1S107</accession>